<sequence>MNIVFFDDDCLICNGAVRLLIRLDQADQLHFAALKSETAQRKLANKALQSIDSVIYLREDEAFIYSEAVIEILLDLGFNVRFLKVVPTTIRDSLYKLVARNRHHFTRQACPLPTAAMRKKMLD</sequence>
<dbReference type="InterPro" id="IPR007263">
    <property type="entry name" value="DCC1-like"/>
</dbReference>
<dbReference type="Proteomes" id="UP000294843">
    <property type="component" value="Unassembled WGS sequence"/>
</dbReference>
<proteinExistence type="predicted"/>
<evidence type="ECO:0000313" key="1">
    <source>
        <dbReference type="EMBL" id="TDM14309.1"/>
    </source>
</evidence>
<dbReference type="InterPro" id="IPR052927">
    <property type="entry name" value="DCC_oxidoreductase"/>
</dbReference>
<name>A0A4R6C007_9STAP</name>
<gene>
    <name evidence="1" type="ORF">ERX55_05040</name>
</gene>
<evidence type="ECO:0000313" key="2">
    <source>
        <dbReference type="Proteomes" id="UP000294843"/>
    </source>
</evidence>
<dbReference type="PANTHER" id="PTHR33639">
    <property type="entry name" value="THIOL-DISULFIDE OXIDOREDUCTASE DCC"/>
    <property type="match status" value="1"/>
</dbReference>
<comment type="caution">
    <text evidence="1">The sequence shown here is derived from an EMBL/GenBank/DDBJ whole genome shotgun (WGS) entry which is preliminary data.</text>
</comment>
<dbReference type="GO" id="GO:0015035">
    <property type="term" value="F:protein-disulfide reductase activity"/>
    <property type="evidence" value="ECO:0007669"/>
    <property type="project" value="InterPro"/>
</dbReference>
<dbReference type="EMBL" id="SCWF01000004">
    <property type="protein sequence ID" value="TDM14309.1"/>
    <property type="molecule type" value="Genomic_DNA"/>
</dbReference>
<dbReference type="Pfam" id="PF04134">
    <property type="entry name" value="DCC1-like"/>
    <property type="match status" value="1"/>
</dbReference>
<dbReference type="RefSeq" id="WP_133451496.1">
    <property type="nucleotide sequence ID" value="NZ_SCWF01000004.1"/>
</dbReference>
<protein>
    <submittedName>
        <fullName evidence="1">DUF393 domain-containing protein</fullName>
    </submittedName>
</protein>
<dbReference type="OrthoDB" id="9785438at2"/>
<keyword evidence="2" id="KW-1185">Reference proteome</keyword>
<organism evidence="1 2">
    <name type="scientific">Macrococcus bovicus</name>
    <dbReference type="NCBI Taxonomy" id="69968"/>
    <lineage>
        <taxon>Bacteria</taxon>
        <taxon>Bacillati</taxon>
        <taxon>Bacillota</taxon>
        <taxon>Bacilli</taxon>
        <taxon>Bacillales</taxon>
        <taxon>Staphylococcaceae</taxon>
        <taxon>Macrococcus</taxon>
    </lineage>
</organism>
<dbReference type="PANTHER" id="PTHR33639:SF2">
    <property type="entry name" value="DUF393 DOMAIN-CONTAINING PROTEIN"/>
    <property type="match status" value="1"/>
</dbReference>
<accession>A0A4R6C007</accession>
<dbReference type="AlphaFoldDB" id="A0A4R6C007"/>
<reference evidence="1 2" key="1">
    <citation type="submission" date="2019-01" db="EMBL/GenBank/DDBJ databases">
        <title>Draft genome sequences of the type strains of six Macrococcus species.</title>
        <authorList>
            <person name="Mazhar S."/>
            <person name="Altermann E."/>
            <person name="Hill C."/>
            <person name="Mcauliffe O."/>
        </authorList>
    </citation>
    <scope>NUCLEOTIDE SEQUENCE [LARGE SCALE GENOMIC DNA]</scope>
    <source>
        <strain evidence="1 2">ATCC 51825</strain>
    </source>
</reference>